<dbReference type="InterPro" id="IPR001841">
    <property type="entry name" value="Znf_RING"/>
</dbReference>
<evidence type="ECO:0000256" key="14">
    <source>
        <dbReference type="PROSITE-ProRule" id="PRU00175"/>
    </source>
</evidence>
<dbReference type="PROSITE" id="PS50089">
    <property type="entry name" value="ZF_RING_2"/>
    <property type="match status" value="1"/>
</dbReference>
<accession>A0A1Y2HSD6</accession>
<dbReference type="EMBL" id="MCFL01000016">
    <property type="protein sequence ID" value="ORZ36633.1"/>
    <property type="molecule type" value="Genomic_DNA"/>
</dbReference>
<dbReference type="InterPro" id="IPR017907">
    <property type="entry name" value="Znf_RING_CS"/>
</dbReference>
<comment type="subcellular location">
    <subcellularLocation>
        <location evidence="2">Membrane</location>
        <topology evidence="2">Single-pass membrane protein</topology>
    </subcellularLocation>
</comment>
<evidence type="ECO:0000313" key="18">
    <source>
        <dbReference type="EMBL" id="ORZ36633.1"/>
    </source>
</evidence>
<feature type="domain" description="RING-type" evidence="17">
    <location>
        <begin position="192"/>
        <end position="513"/>
    </location>
</feature>
<evidence type="ECO:0000256" key="8">
    <source>
        <dbReference type="ARBA" id="ARBA00022737"/>
    </source>
</evidence>
<dbReference type="InterPro" id="IPR006575">
    <property type="entry name" value="RWD_dom"/>
</dbReference>
<dbReference type="GO" id="GO:0061630">
    <property type="term" value="F:ubiquitin protein ligase activity"/>
    <property type="evidence" value="ECO:0007669"/>
    <property type="project" value="UniProtKB-EC"/>
</dbReference>
<comment type="catalytic activity">
    <reaction evidence="1">
        <text>[E2 ubiquitin-conjugating enzyme]-S-ubiquitinyl-L-cysteine + [acceptor protein]-L-lysine = [E2 ubiquitin-conjugating enzyme]-L-cysteine + [acceptor protein]-N(6)-ubiquitinyl-L-lysine.</text>
        <dbReference type="EC" id="2.3.2.31"/>
    </reaction>
</comment>
<keyword evidence="7" id="KW-0479">Metal-binding</keyword>
<dbReference type="Pfam" id="PF22191">
    <property type="entry name" value="IBR_1"/>
    <property type="match status" value="1"/>
</dbReference>
<dbReference type="CDD" id="cd23820">
    <property type="entry name" value="RWD_RNF14"/>
    <property type="match status" value="1"/>
</dbReference>
<dbReference type="Gene3D" id="3.30.40.10">
    <property type="entry name" value="Zinc/RING finger domain, C3HC4 (zinc finger)"/>
    <property type="match status" value="1"/>
</dbReference>
<evidence type="ECO:0000256" key="15">
    <source>
        <dbReference type="SAM" id="MobiDB-lite"/>
    </source>
</evidence>
<evidence type="ECO:0000256" key="2">
    <source>
        <dbReference type="ARBA" id="ARBA00004167"/>
    </source>
</evidence>
<dbReference type="SMART" id="SM00184">
    <property type="entry name" value="RING"/>
    <property type="match status" value="2"/>
</dbReference>
<dbReference type="GO" id="GO:0008270">
    <property type="term" value="F:zinc ion binding"/>
    <property type="evidence" value="ECO:0007669"/>
    <property type="project" value="UniProtKB-KW"/>
</dbReference>
<evidence type="ECO:0000256" key="5">
    <source>
        <dbReference type="ARBA" id="ARBA00022679"/>
    </source>
</evidence>
<evidence type="ECO:0000256" key="4">
    <source>
        <dbReference type="ARBA" id="ARBA00012251"/>
    </source>
</evidence>
<keyword evidence="12" id="KW-1133">Transmembrane helix</keyword>
<keyword evidence="6" id="KW-0812">Transmembrane</keyword>
<organism evidence="18 19">
    <name type="scientific">Catenaria anguillulae PL171</name>
    <dbReference type="NCBI Taxonomy" id="765915"/>
    <lineage>
        <taxon>Eukaryota</taxon>
        <taxon>Fungi</taxon>
        <taxon>Fungi incertae sedis</taxon>
        <taxon>Blastocladiomycota</taxon>
        <taxon>Blastocladiomycetes</taxon>
        <taxon>Blastocladiales</taxon>
        <taxon>Catenariaceae</taxon>
        <taxon>Catenaria</taxon>
    </lineage>
</organism>
<keyword evidence="9 14" id="KW-0863">Zinc-finger</keyword>
<keyword evidence="10" id="KW-0833">Ubl conjugation pathway</keyword>
<dbReference type="GO" id="GO:0031090">
    <property type="term" value="C:organelle membrane"/>
    <property type="evidence" value="ECO:0007669"/>
    <property type="project" value="UniProtKB-ARBA"/>
</dbReference>
<dbReference type="PROSITE" id="PS00518">
    <property type="entry name" value="ZF_RING_1"/>
    <property type="match status" value="1"/>
</dbReference>
<evidence type="ECO:0000256" key="13">
    <source>
        <dbReference type="ARBA" id="ARBA00023136"/>
    </source>
</evidence>
<dbReference type="Pfam" id="PF01485">
    <property type="entry name" value="IBR"/>
    <property type="match status" value="1"/>
</dbReference>
<evidence type="ECO:0000256" key="12">
    <source>
        <dbReference type="ARBA" id="ARBA00022989"/>
    </source>
</evidence>
<dbReference type="AlphaFoldDB" id="A0A1Y2HSD6"/>
<dbReference type="InterPro" id="IPR002867">
    <property type="entry name" value="IBR_dom"/>
</dbReference>
<dbReference type="SMART" id="SM00647">
    <property type="entry name" value="IBR"/>
    <property type="match status" value="2"/>
</dbReference>
<feature type="region of interest" description="Disordered" evidence="15">
    <location>
        <begin position="247"/>
        <end position="271"/>
    </location>
</feature>
<evidence type="ECO:0000259" key="16">
    <source>
        <dbReference type="PROSITE" id="PS50089"/>
    </source>
</evidence>
<protein>
    <recommendedName>
        <fullName evidence="4">RBR-type E3 ubiquitin transferase</fullName>
        <ecNumber evidence="4">2.3.2.31</ecNumber>
    </recommendedName>
</protein>
<keyword evidence="5" id="KW-0808">Transferase</keyword>
<evidence type="ECO:0000259" key="17">
    <source>
        <dbReference type="PROSITE" id="PS51873"/>
    </source>
</evidence>
<keyword evidence="8" id="KW-0677">Repeat</keyword>
<name>A0A1Y2HSD6_9FUNG</name>
<keyword evidence="19" id="KW-1185">Reference proteome</keyword>
<dbReference type="SUPFAM" id="SSF57850">
    <property type="entry name" value="RING/U-box"/>
    <property type="match status" value="3"/>
</dbReference>
<keyword evidence="11" id="KW-0862">Zinc</keyword>
<dbReference type="Pfam" id="PF05773">
    <property type="entry name" value="RWD"/>
    <property type="match status" value="1"/>
</dbReference>
<evidence type="ECO:0000256" key="11">
    <source>
        <dbReference type="ARBA" id="ARBA00022833"/>
    </source>
</evidence>
<dbReference type="InterPro" id="IPR044066">
    <property type="entry name" value="TRIAD_supradom"/>
</dbReference>
<dbReference type="PROSITE" id="PS51873">
    <property type="entry name" value="TRIAD"/>
    <property type="match status" value="1"/>
</dbReference>
<comment type="caution">
    <text evidence="18">The sequence shown here is derived from an EMBL/GenBank/DDBJ whole genome shotgun (WGS) entry which is preliminary data.</text>
</comment>
<evidence type="ECO:0000256" key="6">
    <source>
        <dbReference type="ARBA" id="ARBA00022692"/>
    </source>
</evidence>
<dbReference type="InterPro" id="IPR016135">
    <property type="entry name" value="UBQ-conjugating_enzyme/RWD"/>
</dbReference>
<dbReference type="PANTHER" id="PTHR11685">
    <property type="entry name" value="RBR FAMILY RING FINGER AND IBR DOMAIN-CONTAINING"/>
    <property type="match status" value="1"/>
</dbReference>
<dbReference type="InterPro" id="IPR013083">
    <property type="entry name" value="Znf_RING/FYVE/PHD"/>
</dbReference>
<dbReference type="GO" id="GO:0005737">
    <property type="term" value="C:cytoplasm"/>
    <property type="evidence" value="ECO:0007669"/>
    <property type="project" value="UniProtKB-ARBA"/>
</dbReference>
<dbReference type="EC" id="2.3.2.31" evidence="4"/>
<feature type="domain" description="RING-type" evidence="16">
    <location>
        <begin position="196"/>
        <end position="242"/>
    </location>
</feature>
<evidence type="ECO:0000256" key="7">
    <source>
        <dbReference type="ARBA" id="ARBA00022723"/>
    </source>
</evidence>
<dbReference type="Proteomes" id="UP000193411">
    <property type="component" value="Unassembled WGS sequence"/>
</dbReference>
<dbReference type="Gene3D" id="3.10.110.10">
    <property type="entry name" value="Ubiquitin Conjugating Enzyme"/>
    <property type="match status" value="1"/>
</dbReference>
<gene>
    <name evidence="18" type="ORF">BCR44DRAFT_1512430</name>
</gene>
<evidence type="ECO:0000256" key="1">
    <source>
        <dbReference type="ARBA" id="ARBA00001798"/>
    </source>
</evidence>
<evidence type="ECO:0000256" key="3">
    <source>
        <dbReference type="ARBA" id="ARBA00004906"/>
    </source>
</evidence>
<proteinExistence type="predicted"/>
<keyword evidence="13" id="KW-0472">Membrane</keyword>
<dbReference type="STRING" id="765915.A0A1Y2HSD6"/>
<dbReference type="FunFam" id="3.30.40.10:FF:000051">
    <property type="entry name" value="RBR-type E3 ubiquitin transferase"/>
    <property type="match status" value="1"/>
</dbReference>
<comment type="pathway">
    <text evidence="3">Protein modification; protein ubiquitination.</text>
</comment>
<dbReference type="OrthoDB" id="1431934at2759"/>
<dbReference type="Gene3D" id="1.20.120.1750">
    <property type="match status" value="1"/>
</dbReference>
<sequence>MSANANFDAQYDELAALAAIFADSDKFEFSPLESADDDTDAGIGWQGHLLIDPAIPVPPLNVTFAADDGQHGTTVVAVQSLPNIELHFSLPAEYPTTAVTQLQMLSDWAPFAMLADMTAAAERTAQACLAVESPALFDVYEAVVQVWSTYLSSLADTDAGDGLAALRVDSREALKLVRDHDQSAQAAKLASEPFTCLICLETHPGESAVVLPECQHRFCRSCLVDFFTVLINEGMARKVKCPHPDCSAAPPSSSSATPVPAAASSSSEASDPTADVDLELASATHLLATHPIPPWFLDSLLGADLTSKFTTHYLSRAYASDPTMHWCPVAACGGPARGHSDTSTYAKLATCLRCQFSFCIHCSRAYHGSAQHCHLKNADEVVGEYFAAMELATQTARDRQLAPLFVKYGRTVVEALAKKREAEMKTMQNEAEGIPQAYMAMVDRFHRVDFRTHKWVRDNATACPKCGVRVIRTGGCAHMTCAICSESFCYHCGEVLGAGSHYSVPGTKCFRRMFD</sequence>
<evidence type="ECO:0000256" key="10">
    <source>
        <dbReference type="ARBA" id="ARBA00022786"/>
    </source>
</evidence>
<evidence type="ECO:0000256" key="9">
    <source>
        <dbReference type="ARBA" id="ARBA00022771"/>
    </source>
</evidence>
<reference evidence="18 19" key="1">
    <citation type="submission" date="2016-07" db="EMBL/GenBank/DDBJ databases">
        <title>Pervasive Adenine N6-methylation of Active Genes in Fungi.</title>
        <authorList>
            <consortium name="DOE Joint Genome Institute"/>
            <person name="Mondo S.J."/>
            <person name="Dannebaum R.O."/>
            <person name="Kuo R.C."/>
            <person name="Labutti K."/>
            <person name="Haridas S."/>
            <person name="Kuo A."/>
            <person name="Salamov A."/>
            <person name="Ahrendt S.R."/>
            <person name="Lipzen A."/>
            <person name="Sullivan W."/>
            <person name="Andreopoulos W.B."/>
            <person name="Clum A."/>
            <person name="Lindquist E."/>
            <person name="Daum C."/>
            <person name="Ramamoorthy G.K."/>
            <person name="Gryganskyi A."/>
            <person name="Culley D."/>
            <person name="Magnuson J.K."/>
            <person name="James T.Y."/>
            <person name="O'Malley M.A."/>
            <person name="Stajich J.E."/>
            <person name="Spatafora J.W."/>
            <person name="Visel A."/>
            <person name="Grigoriev I.V."/>
        </authorList>
    </citation>
    <scope>NUCLEOTIDE SEQUENCE [LARGE SCALE GENOMIC DNA]</scope>
    <source>
        <strain evidence="18 19">PL171</strain>
    </source>
</reference>
<dbReference type="SUPFAM" id="SSF54495">
    <property type="entry name" value="UBC-like"/>
    <property type="match status" value="1"/>
</dbReference>
<evidence type="ECO:0000313" key="19">
    <source>
        <dbReference type="Proteomes" id="UP000193411"/>
    </source>
</evidence>
<dbReference type="InterPro" id="IPR031127">
    <property type="entry name" value="E3_UB_ligase_RBR"/>
</dbReference>
<dbReference type="GO" id="GO:0016567">
    <property type="term" value="P:protein ubiquitination"/>
    <property type="evidence" value="ECO:0007669"/>
    <property type="project" value="InterPro"/>
</dbReference>